<evidence type="ECO:0000313" key="8">
    <source>
        <dbReference type="Proteomes" id="UP000766595"/>
    </source>
</evidence>
<dbReference type="AlphaFoldDB" id="A0A947DA58"/>
<sequence length="507" mass="55945">MTRPAPITSRFDVAVIGGGINGTSAAREISAAGYRVLLVEKADLANGASSRSSRILHCGLRYFETRHPVRTFARSPGRFLGALKMAKAAMESREELAHLRPERCKPFTMCFPLYANDDIRGWHLDIGFALLKRLAPSGPPLDYRRIRDGIDQTLPFAADLRDRGELSSIATYREYMIDSPDRICVDNALEAERNGAELRLFTMATLRERSANGDWVVDLCDQSGCRQAIGAKVVLNLAGTWIDGILPAGRASNRPLVRGTKGAHIVVRLPERYRSFGIATLHRGGLPFYCLPLENDWFCFGPTETPFDDDADTTRTNGDDIDFLLGEANHLLPGLSLQRKDIAFTWAGVRPLTFDPDQPMGRRTREIHDLTDRGLPRVLALTAGPVQSHLSAARELRDAVAKILPLPQSALAVANQNTKPPSAMSGSGSDRREAYRKAVSEEHARDLRGILYTRTGRAWGHHVERDLVTHAALSVADLLGWSAEQVHAEVDAFLEHQKTCFPRGDAA</sequence>
<evidence type="ECO:0000256" key="5">
    <source>
        <dbReference type="ARBA" id="ARBA00023002"/>
    </source>
</evidence>
<dbReference type="Proteomes" id="UP000766595">
    <property type="component" value="Unassembled WGS sequence"/>
</dbReference>
<evidence type="ECO:0000259" key="6">
    <source>
        <dbReference type="Pfam" id="PF01266"/>
    </source>
</evidence>
<proteinExistence type="inferred from homology"/>
<keyword evidence="3" id="KW-0285">Flavoprotein</keyword>
<dbReference type="EMBL" id="JAHHZF010000022">
    <property type="protein sequence ID" value="MBT9293169.1"/>
    <property type="molecule type" value="Genomic_DNA"/>
</dbReference>
<dbReference type="Gene3D" id="3.30.9.10">
    <property type="entry name" value="D-Amino Acid Oxidase, subunit A, domain 2"/>
    <property type="match status" value="1"/>
</dbReference>
<feature type="domain" description="FAD dependent oxidoreductase" evidence="6">
    <location>
        <begin position="12"/>
        <end position="364"/>
    </location>
</feature>
<dbReference type="Gene3D" id="3.50.50.60">
    <property type="entry name" value="FAD/NAD(P)-binding domain"/>
    <property type="match status" value="1"/>
</dbReference>
<organism evidence="7 8">
    <name type="scientific">Prosthecodimorpha staleyi</name>
    <dbReference type="NCBI Taxonomy" id="2840188"/>
    <lineage>
        <taxon>Bacteria</taxon>
        <taxon>Pseudomonadati</taxon>
        <taxon>Pseudomonadota</taxon>
        <taxon>Alphaproteobacteria</taxon>
        <taxon>Hyphomicrobiales</taxon>
        <taxon>Ancalomicrobiaceae</taxon>
        <taxon>Prosthecodimorpha</taxon>
    </lineage>
</organism>
<dbReference type="GO" id="GO:0046168">
    <property type="term" value="P:glycerol-3-phosphate catabolic process"/>
    <property type="evidence" value="ECO:0007669"/>
    <property type="project" value="TreeGrafter"/>
</dbReference>
<accession>A0A947DA58</accession>
<dbReference type="PANTHER" id="PTHR11985">
    <property type="entry name" value="GLYCEROL-3-PHOSPHATE DEHYDROGENASE"/>
    <property type="match status" value="1"/>
</dbReference>
<evidence type="ECO:0000313" key="7">
    <source>
        <dbReference type="EMBL" id="MBT9293169.1"/>
    </source>
</evidence>
<dbReference type="SUPFAM" id="SSF54373">
    <property type="entry name" value="FAD-linked reductases, C-terminal domain"/>
    <property type="match status" value="1"/>
</dbReference>
<dbReference type="SUPFAM" id="SSF51905">
    <property type="entry name" value="FAD/NAD(P)-binding domain"/>
    <property type="match status" value="1"/>
</dbReference>
<comment type="similarity">
    <text evidence="2">Belongs to the FAD-dependent glycerol-3-phosphate dehydrogenase family.</text>
</comment>
<dbReference type="PRINTS" id="PR01001">
    <property type="entry name" value="FADG3PDH"/>
</dbReference>
<keyword evidence="4" id="KW-0274">FAD</keyword>
<dbReference type="InterPro" id="IPR000447">
    <property type="entry name" value="G3P_DH_FAD-dep"/>
</dbReference>
<reference evidence="7 8" key="1">
    <citation type="submission" date="2021-06" db="EMBL/GenBank/DDBJ databases">
        <authorList>
            <person name="Grouzdev D.S."/>
            <person name="Koziaeva V."/>
        </authorList>
    </citation>
    <scope>NUCLEOTIDE SEQUENCE [LARGE SCALE GENOMIC DNA]</scope>
    <source>
        <strain evidence="7 8">22</strain>
    </source>
</reference>
<evidence type="ECO:0000256" key="4">
    <source>
        <dbReference type="ARBA" id="ARBA00022827"/>
    </source>
</evidence>
<evidence type="ECO:0000256" key="2">
    <source>
        <dbReference type="ARBA" id="ARBA00007330"/>
    </source>
</evidence>
<dbReference type="PANTHER" id="PTHR11985:SF15">
    <property type="entry name" value="GLYCEROL-3-PHOSPHATE DEHYDROGENASE, MITOCHONDRIAL"/>
    <property type="match status" value="1"/>
</dbReference>
<dbReference type="InterPro" id="IPR036188">
    <property type="entry name" value="FAD/NAD-bd_sf"/>
</dbReference>
<dbReference type="InterPro" id="IPR006076">
    <property type="entry name" value="FAD-dep_OxRdtase"/>
</dbReference>
<comment type="cofactor">
    <cofactor evidence="1">
        <name>FAD</name>
        <dbReference type="ChEBI" id="CHEBI:57692"/>
    </cofactor>
</comment>
<keyword evidence="8" id="KW-1185">Reference proteome</keyword>
<name>A0A947DA58_9HYPH</name>
<keyword evidence="5" id="KW-0560">Oxidoreductase</keyword>
<dbReference type="GO" id="GO:0004368">
    <property type="term" value="F:glycerol-3-phosphate dehydrogenase (quinone) activity"/>
    <property type="evidence" value="ECO:0007669"/>
    <property type="project" value="InterPro"/>
</dbReference>
<dbReference type="RefSeq" id="WP_261971666.1">
    <property type="nucleotide sequence ID" value="NZ_JAHHZF010000022.1"/>
</dbReference>
<comment type="caution">
    <text evidence="7">The sequence shown here is derived from an EMBL/GenBank/DDBJ whole genome shotgun (WGS) entry which is preliminary data.</text>
</comment>
<protein>
    <submittedName>
        <fullName evidence="7">FAD-dependent oxidoreductase</fullName>
    </submittedName>
</protein>
<gene>
    <name evidence="7" type="ORF">KL771_27190</name>
</gene>
<evidence type="ECO:0000256" key="1">
    <source>
        <dbReference type="ARBA" id="ARBA00001974"/>
    </source>
</evidence>
<dbReference type="Pfam" id="PF01266">
    <property type="entry name" value="DAO"/>
    <property type="match status" value="1"/>
</dbReference>
<evidence type="ECO:0000256" key="3">
    <source>
        <dbReference type="ARBA" id="ARBA00022630"/>
    </source>
</evidence>